<gene>
    <name evidence="1" type="ORF">EHQ69_16375</name>
</gene>
<proteinExistence type="predicted"/>
<comment type="caution">
    <text evidence="1">The sequence shown here is derived from an EMBL/GenBank/DDBJ whole genome shotgun (WGS) entry which is preliminary data.</text>
</comment>
<accession>A0A4Z1A1W8</accession>
<sequence>MAKRNYPYYRLLLNGREEWHLFGIIERTNPTSGKTEFVIEKLSICEKMDQTNRRNESKILEEHYMRLHAASVGKQVCGTCISHLYLTPKDV</sequence>
<evidence type="ECO:0000313" key="1">
    <source>
        <dbReference type="EMBL" id="TGL87680.1"/>
    </source>
</evidence>
<dbReference type="AlphaFoldDB" id="A0A4Z1A1W8"/>
<dbReference type="RefSeq" id="WP_135586719.1">
    <property type="nucleotide sequence ID" value="NZ_RQGO01000010.1"/>
</dbReference>
<dbReference type="OrthoDB" id="7067935at2"/>
<dbReference type="EMBL" id="RQGP01000027">
    <property type="protein sequence ID" value="TGL87680.1"/>
    <property type="molecule type" value="Genomic_DNA"/>
</dbReference>
<name>A0A4Z1A1W8_9LEPT</name>
<protein>
    <submittedName>
        <fullName evidence="1">Uncharacterized protein</fullName>
    </submittedName>
</protein>
<dbReference type="Proteomes" id="UP000298263">
    <property type="component" value="Unassembled WGS sequence"/>
</dbReference>
<reference evidence="1" key="1">
    <citation type="journal article" date="2019" name="PLoS Negl. Trop. Dis.">
        <title>Revisiting the worldwide diversity of Leptospira species in the environment.</title>
        <authorList>
            <person name="Vincent A.T."/>
            <person name="Schiettekatte O."/>
            <person name="Bourhy P."/>
            <person name="Veyrier F.J."/>
            <person name="Picardeau M."/>
        </authorList>
    </citation>
    <scope>NUCLEOTIDE SEQUENCE [LARGE SCALE GENOMIC DNA]</scope>
    <source>
        <strain evidence="1">201702422</strain>
    </source>
</reference>
<keyword evidence="2" id="KW-1185">Reference proteome</keyword>
<organism evidence="1 2">
    <name type="scientific">Leptospira congkakensis</name>
    <dbReference type="NCBI Taxonomy" id="2484932"/>
    <lineage>
        <taxon>Bacteria</taxon>
        <taxon>Pseudomonadati</taxon>
        <taxon>Spirochaetota</taxon>
        <taxon>Spirochaetia</taxon>
        <taxon>Leptospirales</taxon>
        <taxon>Leptospiraceae</taxon>
        <taxon>Leptospira</taxon>
    </lineage>
</organism>
<evidence type="ECO:0000313" key="2">
    <source>
        <dbReference type="Proteomes" id="UP000298263"/>
    </source>
</evidence>